<evidence type="ECO:0000313" key="2">
    <source>
        <dbReference type="EMBL" id="KAF5938995.1"/>
    </source>
</evidence>
<comment type="similarity">
    <text evidence="1">Belongs to the plant acyltransferase family.</text>
</comment>
<dbReference type="InterPro" id="IPR050317">
    <property type="entry name" value="Plant_Fungal_Acyltransferase"/>
</dbReference>
<organism evidence="2 3">
    <name type="scientific">Camellia sinensis</name>
    <name type="common">Tea plant</name>
    <name type="synonym">Thea sinensis</name>
    <dbReference type="NCBI Taxonomy" id="4442"/>
    <lineage>
        <taxon>Eukaryota</taxon>
        <taxon>Viridiplantae</taxon>
        <taxon>Streptophyta</taxon>
        <taxon>Embryophyta</taxon>
        <taxon>Tracheophyta</taxon>
        <taxon>Spermatophyta</taxon>
        <taxon>Magnoliopsida</taxon>
        <taxon>eudicotyledons</taxon>
        <taxon>Gunneridae</taxon>
        <taxon>Pentapetalae</taxon>
        <taxon>asterids</taxon>
        <taxon>Ericales</taxon>
        <taxon>Theaceae</taxon>
        <taxon>Camellia</taxon>
    </lineage>
</organism>
<dbReference type="PANTHER" id="PTHR31642:SF145">
    <property type="entry name" value="BRASSINOSTEROID-RELATED ACYLTRANSFERASE 1"/>
    <property type="match status" value="1"/>
</dbReference>
<dbReference type="Gene3D" id="3.30.559.10">
    <property type="entry name" value="Chloramphenicol acetyltransferase-like domain"/>
    <property type="match status" value="2"/>
</dbReference>
<name>A0A7J7GF83_CAMSI</name>
<keyword evidence="3" id="KW-1185">Reference proteome</keyword>
<evidence type="ECO:0000256" key="1">
    <source>
        <dbReference type="ARBA" id="ARBA00009861"/>
    </source>
</evidence>
<accession>A0A7J7GF83</accession>
<dbReference type="EMBL" id="JACBKZ010000011">
    <property type="protein sequence ID" value="KAF5938995.1"/>
    <property type="molecule type" value="Genomic_DNA"/>
</dbReference>
<dbReference type="PANTHER" id="PTHR31642">
    <property type="entry name" value="TRICHOTHECENE 3-O-ACETYLTRANSFERASE"/>
    <property type="match status" value="1"/>
</dbReference>
<proteinExistence type="inferred from homology"/>
<dbReference type="GO" id="GO:0016747">
    <property type="term" value="F:acyltransferase activity, transferring groups other than amino-acyl groups"/>
    <property type="evidence" value="ECO:0007669"/>
    <property type="project" value="TreeGrafter"/>
</dbReference>
<dbReference type="AlphaFoldDB" id="A0A7J7GF83"/>
<reference evidence="3" key="1">
    <citation type="journal article" date="2020" name="Nat. Commun.">
        <title>Genome assembly of wild tea tree DASZ reveals pedigree and selection history of tea varieties.</title>
        <authorList>
            <person name="Zhang W."/>
            <person name="Zhang Y."/>
            <person name="Qiu H."/>
            <person name="Guo Y."/>
            <person name="Wan H."/>
            <person name="Zhang X."/>
            <person name="Scossa F."/>
            <person name="Alseekh S."/>
            <person name="Zhang Q."/>
            <person name="Wang P."/>
            <person name="Xu L."/>
            <person name="Schmidt M.H."/>
            <person name="Jia X."/>
            <person name="Li D."/>
            <person name="Zhu A."/>
            <person name="Guo F."/>
            <person name="Chen W."/>
            <person name="Ni D."/>
            <person name="Usadel B."/>
            <person name="Fernie A.R."/>
            <person name="Wen W."/>
        </authorList>
    </citation>
    <scope>NUCLEOTIDE SEQUENCE [LARGE SCALE GENOMIC DNA]</scope>
    <source>
        <strain evidence="3">cv. G240</strain>
    </source>
</reference>
<dbReference type="InterPro" id="IPR023213">
    <property type="entry name" value="CAT-like_dom_sf"/>
</dbReference>
<comment type="caution">
    <text evidence="2">The sequence shown here is derived from an EMBL/GenBank/DDBJ whole genome shotgun (WGS) entry which is preliminary data.</text>
</comment>
<gene>
    <name evidence="2" type="ORF">HYC85_023254</name>
</gene>
<reference evidence="2 3" key="2">
    <citation type="submission" date="2020-07" db="EMBL/GenBank/DDBJ databases">
        <title>Genome assembly of wild tea tree DASZ reveals pedigree and selection history of tea varieties.</title>
        <authorList>
            <person name="Zhang W."/>
        </authorList>
    </citation>
    <scope>NUCLEOTIDE SEQUENCE [LARGE SCALE GENOMIC DNA]</scope>
    <source>
        <strain evidence="3">cv. G240</strain>
        <tissue evidence="2">Leaf</tissue>
    </source>
</reference>
<dbReference type="Proteomes" id="UP000593564">
    <property type="component" value="Unassembled WGS sequence"/>
</dbReference>
<sequence length="669" mass="74374">MGCLHQAGEKMIWLIKRHGNSKRDSIEASPYELVYGHAAILPLEVTVKSSRMAKHYDILVDEYAEVMFMELQDVECKKINGFDLEQRNISFMAAQHGNSLRVSINNTVSVYPKTLHPPQLLSLSNLDRQCPILMYLVFFYKPSSNADQNQNFSVNDVFGKLKTGLEETLSVWYPAAGRLSLNPNNGKLNIWCNNGGAVLVEAATQVTISELGDLSQYNEFFENLVFKPVVNENPSEMPLVVAQVTRFGCGGYSLGIGTSHSLFDGPAAYDFLREWASQSNMKMKANQALELHKPVHERGRLLMASNHQAPIEETKKSNPTIRVAAIDHLYQLIKEAARDHGQSDHENYVLTTFHLSGAMIQNLKQNVFGDKRGRFSSFEVVAAHLWKARTKALGLNKDTAVCLQFAVDTRNKMVPPLPKGFSGNAYVLASVASTVRELEEQSHETVAEKIKEAKNSVTDDYINGYIEALEGGGGGQTTLPPLKELTLVSDWRRVPFHKIDFLGGSEEDYEVGYATPLVPPLPQVAYLMENPHETSGIDVRIDPKLALNVLCKVGVGAGRLRPQNLQSVIRPLDWRIGENQSVYVRQSGGCELSGLTVWRMDANRSAHGLAIWQFGCGQKNLKSAIHPPDWRIGENQSATIRSSSRICPKYGGSVRLGRFWRIGISTAHP</sequence>
<evidence type="ECO:0000313" key="3">
    <source>
        <dbReference type="Proteomes" id="UP000593564"/>
    </source>
</evidence>
<dbReference type="Pfam" id="PF02458">
    <property type="entry name" value="Transferase"/>
    <property type="match status" value="1"/>
</dbReference>
<protein>
    <submittedName>
        <fullName evidence="2">Uncharacterized protein</fullName>
    </submittedName>
</protein>